<evidence type="ECO:0000256" key="5">
    <source>
        <dbReference type="SAM" id="Phobius"/>
    </source>
</evidence>
<dbReference type="PANTHER" id="PTHR24224">
    <property type="entry name" value="CARDIOACCELERATORY PEPTIDE RECEPTOR-RELATED"/>
    <property type="match status" value="1"/>
</dbReference>
<proteinExistence type="predicted"/>
<evidence type="ECO:0000313" key="8">
    <source>
        <dbReference type="WBParaSite" id="Hba_02544"/>
    </source>
</evidence>
<evidence type="ECO:0000259" key="6">
    <source>
        <dbReference type="PROSITE" id="PS50262"/>
    </source>
</evidence>
<dbReference type="Pfam" id="PF10323">
    <property type="entry name" value="7TM_GPCR_Srv"/>
    <property type="match status" value="1"/>
</dbReference>
<feature type="transmembrane region" description="Helical" evidence="5">
    <location>
        <begin position="26"/>
        <end position="45"/>
    </location>
</feature>
<feature type="domain" description="G-protein coupled receptors family 1 profile" evidence="6">
    <location>
        <begin position="1"/>
        <end position="204"/>
    </location>
</feature>
<accession>A0A1I7WCT1</accession>
<dbReference type="SUPFAM" id="SSF81321">
    <property type="entry name" value="Family A G protein-coupled receptor-like"/>
    <property type="match status" value="1"/>
</dbReference>
<comment type="subcellular location">
    <subcellularLocation>
        <location evidence="1">Membrane</location>
    </subcellularLocation>
</comment>
<reference evidence="8" key="1">
    <citation type="submission" date="2016-11" db="UniProtKB">
        <authorList>
            <consortium name="WormBaseParasite"/>
        </authorList>
    </citation>
    <scope>IDENTIFICATION</scope>
</reference>
<feature type="transmembrane region" description="Helical" evidence="5">
    <location>
        <begin position="187"/>
        <end position="207"/>
    </location>
</feature>
<dbReference type="Proteomes" id="UP000095283">
    <property type="component" value="Unplaced"/>
</dbReference>
<dbReference type="AlphaFoldDB" id="A0A1I7WCT1"/>
<evidence type="ECO:0000256" key="4">
    <source>
        <dbReference type="ARBA" id="ARBA00023136"/>
    </source>
</evidence>
<dbReference type="InterPro" id="IPR052665">
    <property type="entry name" value="Neuropeptide-GPCR"/>
</dbReference>
<evidence type="ECO:0000256" key="1">
    <source>
        <dbReference type="ARBA" id="ARBA00004370"/>
    </source>
</evidence>
<name>A0A1I7WCT1_HETBA</name>
<evidence type="ECO:0000313" key="7">
    <source>
        <dbReference type="Proteomes" id="UP000095283"/>
    </source>
</evidence>
<evidence type="ECO:0000256" key="2">
    <source>
        <dbReference type="ARBA" id="ARBA00022692"/>
    </source>
</evidence>
<dbReference type="Gene3D" id="1.20.1070.10">
    <property type="entry name" value="Rhodopsin 7-helix transmembrane proteins"/>
    <property type="match status" value="1"/>
</dbReference>
<protein>
    <submittedName>
        <fullName evidence="8">G_PROTEIN_RECEP_F1_2 domain-containing protein</fullName>
    </submittedName>
</protein>
<organism evidence="7 8">
    <name type="scientific">Heterorhabditis bacteriophora</name>
    <name type="common">Entomopathogenic nematode worm</name>
    <dbReference type="NCBI Taxonomy" id="37862"/>
    <lineage>
        <taxon>Eukaryota</taxon>
        <taxon>Metazoa</taxon>
        <taxon>Ecdysozoa</taxon>
        <taxon>Nematoda</taxon>
        <taxon>Chromadorea</taxon>
        <taxon>Rhabditida</taxon>
        <taxon>Rhabditina</taxon>
        <taxon>Rhabditomorpha</taxon>
        <taxon>Strongyloidea</taxon>
        <taxon>Heterorhabditidae</taxon>
        <taxon>Heterorhabditis</taxon>
    </lineage>
</organism>
<keyword evidence="2 5" id="KW-0812">Transmembrane</keyword>
<keyword evidence="7" id="KW-1185">Reference proteome</keyword>
<dbReference type="WBParaSite" id="Hba_02544">
    <property type="protein sequence ID" value="Hba_02544"/>
    <property type="gene ID" value="Hba_02544"/>
</dbReference>
<sequence>MHIIDEVYWKLGPYYIAAWSFNNIDFFLFLRCFGIALISFQRYLVICKDGSYIKEKISFASKWSIFLFHWLIPAVISSSTIANTNIQFDNIHTLNVILAPEDLSRSNFISNIFVLLTFIITISSYVSVLTMVINNRSQINNKIRREVKLYVQVAGLVIMFIFMSIYYMLQLIFSLSSNESIIFTMRFYYPVLTSCLSYINPWMIIFLNKDIYHSIREILLGPKLTTAVLSKGYDIHYMFIIGLVL</sequence>
<feature type="transmembrane region" description="Helical" evidence="5">
    <location>
        <begin position="66"/>
        <end position="88"/>
    </location>
</feature>
<feature type="transmembrane region" description="Helical" evidence="5">
    <location>
        <begin position="108"/>
        <end position="128"/>
    </location>
</feature>
<evidence type="ECO:0000256" key="3">
    <source>
        <dbReference type="ARBA" id="ARBA00022989"/>
    </source>
</evidence>
<keyword evidence="4 5" id="KW-0472">Membrane</keyword>
<dbReference type="PANTHER" id="PTHR24224:SF17">
    <property type="entry name" value="G-PROTEIN COUPLED RECEPTORS FAMILY 1 PROFILE DOMAIN-CONTAINING PROTEIN"/>
    <property type="match status" value="1"/>
</dbReference>
<dbReference type="InterPro" id="IPR017452">
    <property type="entry name" value="GPCR_Rhodpsn_7TM"/>
</dbReference>
<feature type="transmembrane region" description="Helical" evidence="5">
    <location>
        <begin position="149"/>
        <end position="167"/>
    </location>
</feature>
<dbReference type="InterPro" id="IPR019426">
    <property type="entry name" value="7TM_GPCR_serpentine_rcpt_Srv"/>
</dbReference>
<keyword evidence="3 5" id="KW-1133">Transmembrane helix</keyword>
<dbReference type="GO" id="GO:0016020">
    <property type="term" value="C:membrane"/>
    <property type="evidence" value="ECO:0007669"/>
    <property type="project" value="UniProtKB-SubCell"/>
</dbReference>
<dbReference type="PROSITE" id="PS50262">
    <property type="entry name" value="G_PROTEIN_RECEP_F1_2"/>
    <property type="match status" value="1"/>
</dbReference>